<dbReference type="InterPro" id="IPR023346">
    <property type="entry name" value="Lysozyme-like_dom_sf"/>
</dbReference>
<keyword evidence="5 11" id="KW-0812">Transmembrane</keyword>
<dbReference type="Gene3D" id="1.10.3810.10">
    <property type="entry name" value="Biosynthetic peptidoglycan transglycosylase-like"/>
    <property type="match status" value="1"/>
</dbReference>
<keyword evidence="7 11" id="KW-0573">Peptidoglycan synthesis</keyword>
<evidence type="ECO:0000256" key="2">
    <source>
        <dbReference type="ARBA" id="ARBA00022519"/>
    </source>
</evidence>
<keyword evidence="4 11" id="KW-0808">Transferase</keyword>
<comment type="caution">
    <text evidence="13">The sequence shown here is derived from an EMBL/GenBank/DDBJ whole genome shotgun (WGS) entry which is preliminary data.</text>
</comment>
<evidence type="ECO:0000256" key="4">
    <source>
        <dbReference type="ARBA" id="ARBA00022679"/>
    </source>
</evidence>
<reference evidence="13" key="1">
    <citation type="submission" date="2022-04" db="EMBL/GenBank/DDBJ databases">
        <authorList>
            <person name="Ren T."/>
        </authorList>
    </citation>
    <scope>NUCLEOTIDE SEQUENCE</scope>
    <source>
        <strain evidence="13">F63249</strain>
    </source>
</reference>
<keyword evidence="1 11" id="KW-1003">Cell membrane</keyword>
<dbReference type="NCBIfam" id="TIGR02070">
    <property type="entry name" value="mono_pep_trsgly"/>
    <property type="match status" value="1"/>
</dbReference>
<gene>
    <name evidence="11 13" type="primary">mtgA</name>
    <name evidence="13" type="ORF">MUY34_07105</name>
</gene>
<dbReference type="EMBL" id="JALPQF010000005">
    <property type="protein sequence ID" value="MCK8480382.1"/>
    <property type="molecule type" value="Genomic_DNA"/>
</dbReference>
<evidence type="ECO:0000259" key="12">
    <source>
        <dbReference type="Pfam" id="PF00912"/>
    </source>
</evidence>
<dbReference type="InterPro" id="IPR001264">
    <property type="entry name" value="Glyco_trans_51"/>
</dbReference>
<dbReference type="SUPFAM" id="SSF53955">
    <property type="entry name" value="Lysozyme-like"/>
    <property type="match status" value="1"/>
</dbReference>
<dbReference type="InterPro" id="IPR011812">
    <property type="entry name" value="Pep_trsgly"/>
</dbReference>
<protein>
    <recommendedName>
        <fullName evidence="11">Biosynthetic peptidoglycan transglycosylase</fullName>
        <ecNumber evidence="11">2.4.99.28</ecNumber>
    </recommendedName>
    <alternativeName>
        <fullName evidence="11">Glycan polymerase</fullName>
    </alternativeName>
    <alternativeName>
        <fullName evidence="11">Peptidoglycan glycosyltransferase MtgA</fullName>
        <shortName evidence="11">PGT</shortName>
    </alternativeName>
</protein>
<keyword evidence="10 11" id="KW-0961">Cell wall biogenesis/degradation</keyword>
<feature type="transmembrane region" description="Helical" evidence="11">
    <location>
        <begin position="12"/>
        <end position="32"/>
    </location>
</feature>
<evidence type="ECO:0000256" key="9">
    <source>
        <dbReference type="ARBA" id="ARBA00023136"/>
    </source>
</evidence>
<keyword evidence="14" id="KW-1185">Reference proteome</keyword>
<dbReference type="HAMAP" id="MF_00766">
    <property type="entry name" value="PGT_MtgA"/>
    <property type="match status" value="1"/>
</dbReference>
<name>A0ABT0H970_9FLAO</name>
<feature type="domain" description="Glycosyl transferase family 51" evidence="12">
    <location>
        <begin position="53"/>
        <end position="219"/>
    </location>
</feature>
<evidence type="ECO:0000313" key="14">
    <source>
        <dbReference type="Proteomes" id="UP001203687"/>
    </source>
</evidence>
<dbReference type="GO" id="GO:0016757">
    <property type="term" value="F:glycosyltransferase activity"/>
    <property type="evidence" value="ECO:0007669"/>
    <property type="project" value="UniProtKB-KW"/>
</dbReference>
<keyword evidence="8 11" id="KW-1133">Transmembrane helix</keyword>
<evidence type="ECO:0000256" key="5">
    <source>
        <dbReference type="ARBA" id="ARBA00022692"/>
    </source>
</evidence>
<comment type="function">
    <text evidence="11">Peptidoglycan polymerase that catalyzes glycan chain elongation from lipid-linked precursors.</text>
</comment>
<dbReference type="RefSeq" id="WP_248412501.1">
    <property type="nucleotide sequence ID" value="NZ_JALPQF010000005.1"/>
</dbReference>
<dbReference type="Pfam" id="PF00912">
    <property type="entry name" value="Transgly"/>
    <property type="match status" value="1"/>
</dbReference>
<dbReference type="InterPro" id="IPR036950">
    <property type="entry name" value="PBP_transglycosylase"/>
</dbReference>
<dbReference type="Proteomes" id="UP001203687">
    <property type="component" value="Unassembled WGS sequence"/>
</dbReference>
<evidence type="ECO:0000256" key="3">
    <source>
        <dbReference type="ARBA" id="ARBA00022676"/>
    </source>
</evidence>
<accession>A0ABT0H970</accession>
<evidence type="ECO:0000256" key="1">
    <source>
        <dbReference type="ARBA" id="ARBA00022475"/>
    </source>
</evidence>
<evidence type="ECO:0000256" key="10">
    <source>
        <dbReference type="ARBA" id="ARBA00023316"/>
    </source>
</evidence>
<evidence type="ECO:0000313" key="13">
    <source>
        <dbReference type="EMBL" id="MCK8480382.1"/>
    </source>
</evidence>
<keyword evidence="3 11" id="KW-0328">Glycosyltransferase</keyword>
<comment type="pathway">
    <text evidence="11">Cell wall biogenesis; peptidoglycan biosynthesis.</text>
</comment>
<keyword evidence="2" id="KW-0997">Cell inner membrane</keyword>
<proteinExistence type="inferred from homology"/>
<organism evidence="13 14">
    <name type="scientific">Psychroserpens algicola</name>
    <dbReference type="NCBI Taxonomy" id="1719034"/>
    <lineage>
        <taxon>Bacteria</taxon>
        <taxon>Pseudomonadati</taxon>
        <taxon>Bacteroidota</taxon>
        <taxon>Flavobacteriia</taxon>
        <taxon>Flavobacteriales</taxon>
        <taxon>Flavobacteriaceae</taxon>
        <taxon>Psychroserpens</taxon>
    </lineage>
</organism>
<dbReference type="EC" id="2.4.99.28" evidence="11"/>
<evidence type="ECO:0000256" key="7">
    <source>
        <dbReference type="ARBA" id="ARBA00022984"/>
    </source>
</evidence>
<keyword evidence="6 11" id="KW-0133">Cell shape</keyword>
<comment type="similarity">
    <text evidence="11">Belongs to the glycosyltransferase 51 family.</text>
</comment>
<comment type="catalytic activity">
    <reaction evidence="11">
        <text>[GlcNAc-(1-&gt;4)-Mur2Ac(oyl-L-Ala-gamma-D-Glu-L-Lys-D-Ala-D-Ala)](n)-di-trans,octa-cis-undecaprenyl diphosphate + beta-D-GlcNAc-(1-&gt;4)-Mur2Ac(oyl-L-Ala-gamma-D-Glu-L-Lys-D-Ala-D-Ala)-di-trans,octa-cis-undecaprenyl diphosphate = [GlcNAc-(1-&gt;4)-Mur2Ac(oyl-L-Ala-gamma-D-Glu-L-Lys-D-Ala-D-Ala)](n+1)-di-trans,octa-cis-undecaprenyl diphosphate + di-trans,octa-cis-undecaprenyl diphosphate + H(+)</text>
        <dbReference type="Rhea" id="RHEA:23708"/>
        <dbReference type="Rhea" id="RHEA-COMP:9602"/>
        <dbReference type="Rhea" id="RHEA-COMP:9603"/>
        <dbReference type="ChEBI" id="CHEBI:15378"/>
        <dbReference type="ChEBI" id="CHEBI:58405"/>
        <dbReference type="ChEBI" id="CHEBI:60033"/>
        <dbReference type="ChEBI" id="CHEBI:78435"/>
        <dbReference type="EC" id="2.4.99.28"/>
    </reaction>
</comment>
<dbReference type="PANTHER" id="PTHR30400">
    <property type="entry name" value="MONOFUNCTIONAL BIOSYNTHETIC PEPTIDOGLYCAN TRANSGLYCOSYLASE"/>
    <property type="match status" value="1"/>
</dbReference>
<sequence>MKFIKRFFRFVFKTLFWVFIFSIVIVVIFKWVPVPITPLMIIKNIEQTDANKKGWQHDWVPLETISPNLQLAVICSEDQLFLTHNGFDIKAIEKAYENNKKGQRIKGASTISQQVSKNVFLWPERSWLRKGLETYFTFLIELIWSKERIMEVYLNSIEMGPGIYGAEAASQYWFKKTASKLSKDEAAAIAAILPNPIRYRANPATPYISSRKVWITKQMRYFGTLHYPKRENDE</sequence>
<evidence type="ECO:0000256" key="6">
    <source>
        <dbReference type="ARBA" id="ARBA00022960"/>
    </source>
</evidence>
<dbReference type="PANTHER" id="PTHR30400:SF0">
    <property type="entry name" value="BIOSYNTHETIC PEPTIDOGLYCAN TRANSGLYCOSYLASE"/>
    <property type="match status" value="1"/>
</dbReference>
<evidence type="ECO:0000256" key="8">
    <source>
        <dbReference type="ARBA" id="ARBA00022989"/>
    </source>
</evidence>
<evidence type="ECO:0000256" key="11">
    <source>
        <dbReference type="HAMAP-Rule" id="MF_00766"/>
    </source>
</evidence>
<comment type="subcellular location">
    <subcellularLocation>
        <location evidence="11">Cell membrane</location>
        <topology evidence="11">Single-pass membrane protein</topology>
    </subcellularLocation>
</comment>
<keyword evidence="9 11" id="KW-0472">Membrane</keyword>